<gene>
    <name evidence="1" type="ORF">L2504_09150</name>
</gene>
<proteinExistence type="predicted"/>
<organism evidence="1 2">
    <name type="scientific">Limosilactobacillus vaginalis</name>
    <dbReference type="NCBI Taxonomy" id="1633"/>
    <lineage>
        <taxon>Bacteria</taxon>
        <taxon>Bacillati</taxon>
        <taxon>Bacillota</taxon>
        <taxon>Bacilli</taxon>
        <taxon>Lactobacillales</taxon>
        <taxon>Lactobacillaceae</taxon>
        <taxon>Limosilactobacillus</taxon>
    </lineage>
</organism>
<evidence type="ECO:0000313" key="2">
    <source>
        <dbReference type="Proteomes" id="UP001527392"/>
    </source>
</evidence>
<dbReference type="EMBL" id="JAKHMS010000037">
    <property type="protein sequence ID" value="MCZ3782286.1"/>
    <property type="molecule type" value="Genomic_DNA"/>
</dbReference>
<dbReference type="Proteomes" id="UP001527392">
    <property type="component" value="Unassembled WGS sequence"/>
</dbReference>
<comment type="caution">
    <text evidence="1">The sequence shown here is derived from an EMBL/GenBank/DDBJ whole genome shotgun (WGS) entry which is preliminary data.</text>
</comment>
<feature type="non-terminal residue" evidence="1">
    <location>
        <position position="1"/>
    </location>
</feature>
<keyword evidence="2" id="KW-1185">Reference proteome</keyword>
<protein>
    <recommendedName>
        <fullName evidence="3">Penicillin-binding protein</fullName>
    </recommendedName>
</protein>
<sequence length="122" mass="13419">APSTNNQLVSIIYLSPVANLFLKFRSSYLNDNSRNYIKSLMSSVNPSQTWGISAGSNQYYIKNGWLALSSPWPWYVDSIGFIPGANNDGYTIAVYTDNNIPMSVGVNMIESLARATKSIGVE</sequence>
<evidence type="ECO:0008006" key="3">
    <source>
        <dbReference type="Google" id="ProtNLM"/>
    </source>
</evidence>
<evidence type="ECO:0000313" key="1">
    <source>
        <dbReference type="EMBL" id="MCZ3782286.1"/>
    </source>
</evidence>
<name>A0ABT4K980_9LACO</name>
<accession>A0ABT4K980</accession>
<dbReference type="Gene3D" id="3.40.710.10">
    <property type="entry name" value="DD-peptidase/beta-lactamase superfamily"/>
    <property type="match status" value="1"/>
</dbReference>
<dbReference type="InterPro" id="IPR012338">
    <property type="entry name" value="Beta-lactam/transpept-like"/>
</dbReference>
<reference evidence="1 2" key="1">
    <citation type="submission" date="2022-01" db="EMBL/GenBank/DDBJ databases">
        <title>VMRC isolate genome collection.</title>
        <authorList>
            <person name="France M."/>
            <person name="Rutt L."/>
            <person name="Humphrys M."/>
            <person name="Ravel J."/>
        </authorList>
    </citation>
    <scope>NUCLEOTIDE SEQUENCE [LARGE SCALE GENOMIC DNA]</scope>
    <source>
        <strain evidence="1 2">C0030B4</strain>
    </source>
</reference>